<dbReference type="Proteomes" id="UP000629365">
    <property type="component" value="Unassembled WGS sequence"/>
</dbReference>
<sequence>MTLTTDWLAALDGTNALDAAIRYSLHGFELEVDSSDAAGISFEDADQVRSFVSYPQKRNFEGRFWLSSTDEHVPFESFWERAFLATLDRTGTARSVIAQPMWIDWRSTRRSHAPDYFVRRDDGSALLVDVRERSRIKPLDAAKFELTRRLAAALGWDYLVFDSLPGATQENLRFLLRYRDPIWLDGIDLTKLPSNGSMSLGALVRTLGDATHSARGAAYALVWLNRARADLGRPLSMASTVHFGSER</sequence>
<protein>
    <recommendedName>
        <fullName evidence="3">Transposase</fullName>
    </recommendedName>
</protein>
<evidence type="ECO:0000313" key="1">
    <source>
        <dbReference type="EMBL" id="GGD88303.1"/>
    </source>
</evidence>
<comment type="caution">
    <text evidence="1">The sequence shown here is derived from an EMBL/GenBank/DDBJ whole genome shotgun (WGS) entry which is preliminary data.</text>
</comment>
<gene>
    <name evidence="1" type="ORF">GCM10007269_33830</name>
</gene>
<keyword evidence="2" id="KW-1185">Reference proteome</keyword>
<dbReference type="EMBL" id="BMCM01000006">
    <property type="protein sequence ID" value="GGD88303.1"/>
    <property type="molecule type" value="Genomic_DNA"/>
</dbReference>
<accession>A0ABQ1RZI3</accession>
<dbReference type="InterPro" id="IPR048000">
    <property type="entry name" value="TnsA-like"/>
</dbReference>
<organism evidence="1 2">
    <name type="scientific">Microbacterium murale</name>
    <dbReference type="NCBI Taxonomy" id="1081040"/>
    <lineage>
        <taxon>Bacteria</taxon>
        <taxon>Bacillati</taxon>
        <taxon>Actinomycetota</taxon>
        <taxon>Actinomycetes</taxon>
        <taxon>Micrococcales</taxon>
        <taxon>Microbacteriaceae</taxon>
        <taxon>Microbacterium</taxon>
    </lineage>
</organism>
<evidence type="ECO:0000313" key="2">
    <source>
        <dbReference type="Proteomes" id="UP000629365"/>
    </source>
</evidence>
<name>A0ABQ1RZI3_9MICO</name>
<dbReference type="NCBIfam" id="NF033179">
    <property type="entry name" value="TnsA_like_Actin"/>
    <property type="match status" value="1"/>
</dbReference>
<evidence type="ECO:0008006" key="3">
    <source>
        <dbReference type="Google" id="ProtNLM"/>
    </source>
</evidence>
<reference evidence="2" key="1">
    <citation type="journal article" date="2019" name="Int. J. Syst. Evol. Microbiol.">
        <title>The Global Catalogue of Microorganisms (GCM) 10K type strain sequencing project: providing services to taxonomists for standard genome sequencing and annotation.</title>
        <authorList>
            <consortium name="The Broad Institute Genomics Platform"/>
            <consortium name="The Broad Institute Genome Sequencing Center for Infectious Disease"/>
            <person name="Wu L."/>
            <person name="Ma J."/>
        </authorList>
    </citation>
    <scope>NUCLEOTIDE SEQUENCE [LARGE SCALE GENOMIC DNA]</scope>
    <source>
        <strain evidence="2">CCM 7640</strain>
    </source>
</reference>
<proteinExistence type="predicted"/>